<feature type="domain" description="LysM" evidence="4">
    <location>
        <begin position="98"/>
        <end position="145"/>
    </location>
</feature>
<dbReference type="PROSITE" id="PS50005">
    <property type="entry name" value="TPR"/>
    <property type="match status" value="1"/>
</dbReference>
<gene>
    <name evidence="5" type="ORF">D1610_12490</name>
</gene>
<feature type="compositionally biased region" description="Pro residues" evidence="2">
    <location>
        <begin position="152"/>
        <end position="182"/>
    </location>
</feature>
<accession>A0A396RP11</accession>
<evidence type="ECO:0000259" key="4">
    <source>
        <dbReference type="PROSITE" id="PS51782"/>
    </source>
</evidence>
<dbReference type="EMBL" id="QWLV01000006">
    <property type="protein sequence ID" value="RHW16952.1"/>
    <property type="molecule type" value="Genomic_DNA"/>
</dbReference>
<feature type="signal peptide" evidence="3">
    <location>
        <begin position="1"/>
        <end position="22"/>
    </location>
</feature>
<proteinExistence type="predicted"/>
<keyword evidence="6" id="KW-1185">Reference proteome</keyword>
<evidence type="ECO:0000313" key="6">
    <source>
        <dbReference type="Proteomes" id="UP000266693"/>
    </source>
</evidence>
<evidence type="ECO:0000256" key="2">
    <source>
        <dbReference type="SAM" id="MobiDB-lite"/>
    </source>
</evidence>
<feature type="chain" id="PRO_5017357352" evidence="3">
    <location>
        <begin position="23"/>
        <end position="245"/>
    </location>
</feature>
<name>A0A396RP11_9SPHN</name>
<dbReference type="InterPro" id="IPR036779">
    <property type="entry name" value="LysM_dom_sf"/>
</dbReference>
<dbReference type="Pfam" id="PF01476">
    <property type="entry name" value="LysM"/>
    <property type="match status" value="1"/>
</dbReference>
<evidence type="ECO:0000256" key="1">
    <source>
        <dbReference type="PROSITE-ProRule" id="PRU00339"/>
    </source>
</evidence>
<protein>
    <submittedName>
        <fullName evidence="5">LysM domain-containing protein</fullName>
    </submittedName>
</protein>
<evidence type="ECO:0000256" key="3">
    <source>
        <dbReference type="SAM" id="SignalP"/>
    </source>
</evidence>
<dbReference type="Gene3D" id="3.10.350.10">
    <property type="entry name" value="LysM domain"/>
    <property type="match status" value="1"/>
</dbReference>
<dbReference type="PROSITE" id="PS51257">
    <property type="entry name" value="PROKAR_LIPOPROTEIN"/>
    <property type="match status" value="1"/>
</dbReference>
<comment type="caution">
    <text evidence="5">The sequence shown here is derived from an EMBL/GenBank/DDBJ whole genome shotgun (WGS) entry which is preliminary data.</text>
</comment>
<sequence>MNFRFTAARPAILLAAVGVALAGCASKSGGPAAPATVQPIDNADQIGDVIARLERGDAKAAKKSLETMRKRDPNDARAAMLLESITADPQEILGARSFAYTAKAGDTFPALAQRFLGNRDKFYALARYNGFDNPSALAAGRALRIPGEEPRAAPPPAPKPRPTPPPASKPVTPPPAAKPKPAAPAANPALARQLRSQGLAALNRGEVDRAVVLLHRALAANPGSAVIKADLTRAQRIRKTVKARR</sequence>
<keyword evidence="1" id="KW-0802">TPR repeat</keyword>
<evidence type="ECO:0000313" key="5">
    <source>
        <dbReference type="EMBL" id="RHW16952.1"/>
    </source>
</evidence>
<feature type="repeat" description="TPR" evidence="1">
    <location>
        <begin position="191"/>
        <end position="224"/>
    </location>
</feature>
<dbReference type="InterPro" id="IPR019734">
    <property type="entry name" value="TPR_rpt"/>
</dbReference>
<feature type="region of interest" description="Disordered" evidence="2">
    <location>
        <begin position="147"/>
        <end position="190"/>
    </location>
</feature>
<dbReference type="RefSeq" id="WP_118864533.1">
    <property type="nucleotide sequence ID" value="NZ_QWLV01000006.1"/>
</dbReference>
<dbReference type="AlphaFoldDB" id="A0A396RP11"/>
<dbReference type="OrthoDB" id="7473956at2"/>
<dbReference type="Proteomes" id="UP000266693">
    <property type="component" value="Unassembled WGS sequence"/>
</dbReference>
<organism evidence="5 6">
    <name type="scientific">Sphingomonas gilva</name>
    <dbReference type="NCBI Taxonomy" id="2305907"/>
    <lineage>
        <taxon>Bacteria</taxon>
        <taxon>Pseudomonadati</taxon>
        <taxon>Pseudomonadota</taxon>
        <taxon>Alphaproteobacteria</taxon>
        <taxon>Sphingomonadales</taxon>
        <taxon>Sphingomonadaceae</taxon>
        <taxon>Sphingomonas</taxon>
    </lineage>
</organism>
<dbReference type="InterPro" id="IPR018392">
    <property type="entry name" value="LysM"/>
</dbReference>
<keyword evidence="3" id="KW-0732">Signal</keyword>
<dbReference type="PROSITE" id="PS51782">
    <property type="entry name" value="LYSM"/>
    <property type="match status" value="1"/>
</dbReference>
<reference evidence="5 6" key="1">
    <citation type="submission" date="2018-08" db="EMBL/GenBank/DDBJ databases">
        <title>The multiple taxonomic identification of Sphingomonas gilva.</title>
        <authorList>
            <person name="Zhu D."/>
            <person name="Zheng S."/>
        </authorList>
    </citation>
    <scope>NUCLEOTIDE SEQUENCE [LARGE SCALE GENOMIC DNA]</scope>
    <source>
        <strain evidence="5 6">ZDH117</strain>
    </source>
</reference>